<dbReference type="Proteomes" id="UP000799779">
    <property type="component" value="Unassembled WGS sequence"/>
</dbReference>
<keyword evidence="3" id="KW-1185">Reference proteome</keyword>
<dbReference type="EMBL" id="ML977572">
    <property type="protein sequence ID" value="KAF2003415.1"/>
    <property type="molecule type" value="Genomic_DNA"/>
</dbReference>
<reference evidence="2" key="1">
    <citation type="journal article" date="2020" name="Stud. Mycol.">
        <title>101 Dothideomycetes genomes: a test case for predicting lifestyles and emergence of pathogens.</title>
        <authorList>
            <person name="Haridas S."/>
            <person name="Albert R."/>
            <person name="Binder M."/>
            <person name="Bloem J."/>
            <person name="Labutti K."/>
            <person name="Salamov A."/>
            <person name="Andreopoulos B."/>
            <person name="Baker S."/>
            <person name="Barry K."/>
            <person name="Bills G."/>
            <person name="Bluhm B."/>
            <person name="Cannon C."/>
            <person name="Castanera R."/>
            <person name="Culley D."/>
            <person name="Daum C."/>
            <person name="Ezra D."/>
            <person name="Gonzalez J."/>
            <person name="Henrissat B."/>
            <person name="Kuo A."/>
            <person name="Liang C."/>
            <person name="Lipzen A."/>
            <person name="Lutzoni F."/>
            <person name="Magnuson J."/>
            <person name="Mondo S."/>
            <person name="Nolan M."/>
            <person name="Ohm R."/>
            <person name="Pangilinan J."/>
            <person name="Park H.-J."/>
            <person name="Ramirez L."/>
            <person name="Alfaro M."/>
            <person name="Sun H."/>
            <person name="Tritt A."/>
            <person name="Yoshinaga Y."/>
            <person name="Zwiers L.-H."/>
            <person name="Turgeon B."/>
            <person name="Goodwin S."/>
            <person name="Spatafora J."/>
            <person name="Crous P."/>
            <person name="Grigoriev I."/>
        </authorList>
    </citation>
    <scope>NUCLEOTIDE SEQUENCE</scope>
    <source>
        <strain evidence="2">CBS 123094</strain>
    </source>
</reference>
<dbReference type="PANTHER" id="PTHR24148">
    <property type="entry name" value="ANKYRIN REPEAT DOMAIN-CONTAINING PROTEIN 39 HOMOLOG-RELATED"/>
    <property type="match status" value="1"/>
</dbReference>
<evidence type="ECO:0000313" key="3">
    <source>
        <dbReference type="Proteomes" id="UP000799779"/>
    </source>
</evidence>
<accession>A0A6A5WWF0</accession>
<dbReference type="OrthoDB" id="2157530at2759"/>
<proteinExistence type="predicted"/>
<dbReference type="InterPro" id="IPR010730">
    <property type="entry name" value="HET"/>
</dbReference>
<dbReference type="PANTHER" id="PTHR24148:SF80">
    <property type="entry name" value="HETEROKARYON INCOMPATIBILITY DOMAIN-CONTAINING PROTEIN"/>
    <property type="match status" value="1"/>
</dbReference>
<gene>
    <name evidence="2" type="ORF">P154DRAFT_428744</name>
</gene>
<feature type="non-terminal residue" evidence="2">
    <location>
        <position position="283"/>
    </location>
</feature>
<evidence type="ECO:0000259" key="1">
    <source>
        <dbReference type="Pfam" id="PF06985"/>
    </source>
</evidence>
<evidence type="ECO:0000313" key="2">
    <source>
        <dbReference type="EMBL" id="KAF2003415.1"/>
    </source>
</evidence>
<feature type="domain" description="Heterokaryon incompatibility" evidence="1">
    <location>
        <begin position="49"/>
        <end position="193"/>
    </location>
</feature>
<dbReference type="Pfam" id="PF06985">
    <property type="entry name" value="HET"/>
    <property type="match status" value="1"/>
</dbReference>
<name>A0A6A5WWF0_9PLEO</name>
<dbReference type="InterPro" id="IPR052895">
    <property type="entry name" value="HetReg/Transcr_Mod"/>
</dbReference>
<organism evidence="2 3">
    <name type="scientific">Amniculicola lignicola CBS 123094</name>
    <dbReference type="NCBI Taxonomy" id="1392246"/>
    <lineage>
        <taxon>Eukaryota</taxon>
        <taxon>Fungi</taxon>
        <taxon>Dikarya</taxon>
        <taxon>Ascomycota</taxon>
        <taxon>Pezizomycotina</taxon>
        <taxon>Dothideomycetes</taxon>
        <taxon>Pleosporomycetidae</taxon>
        <taxon>Pleosporales</taxon>
        <taxon>Amniculicolaceae</taxon>
        <taxon>Amniculicola</taxon>
    </lineage>
</organism>
<sequence length="283" mass="32280">MEPGPPHQYQPLQSAKHIRIIILEPSIDPTSPLVFSFDQDNLTNLAGQYEALSYTWGVPNLVLPLHCLDGSQVCVTENLDRFLRRLRLKIDKKWLWADAACINQADGAEKAVQIPLMVDIFRGAKGVLAWLGSGENGGEEAVRRLVQLSRCNVNSSVQDSVDQGMSFDSADFKTTMSVLINLPWFKRMWIIQEVVFNQDVTLICGTAEMSWVRFFASLNAFKRLLGDHYVFDHIQRIVSLWLRHSIVHELQHSAHEEGIMELMTTFGQYHCSDERDRIYALFS</sequence>
<dbReference type="AlphaFoldDB" id="A0A6A5WWF0"/>
<protein>
    <submittedName>
        <fullName evidence="2">HET-domain-containing protein</fullName>
    </submittedName>
</protein>